<feature type="signal peptide" evidence="1">
    <location>
        <begin position="1"/>
        <end position="24"/>
    </location>
</feature>
<organism evidence="3 4">
    <name type="scientific">Joostella atrarenae</name>
    <dbReference type="NCBI Taxonomy" id="679257"/>
    <lineage>
        <taxon>Bacteria</taxon>
        <taxon>Pseudomonadati</taxon>
        <taxon>Bacteroidota</taxon>
        <taxon>Flavobacteriia</taxon>
        <taxon>Flavobacteriales</taxon>
        <taxon>Flavobacteriaceae</taxon>
        <taxon>Joostella</taxon>
    </lineage>
</organism>
<dbReference type="Proteomes" id="UP000829517">
    <property type="component" value="Unassembled WGS sequence"/>
</dbReference>
<evidence type="ECO:0000313" key="3">
    <source>
        <dbReference type="EMBL" id="MCF8716056.1"/>
    </source>
</evidence>
<reference evidence="3 4" key="1">
    <citation type="submission" date="2021-01" db="EMBL/GenBank/DDBJ databases">
        <title>Genome sequencing of Joostella atrarenae M1-2 (= KCTC 23194).</title>
        <authorList>
            <person name="Zakaria M.R."/>
            <person name="Lam M.Q."/>
            <person name="Chong C.S."/>
        </authorList>
    </citation>
    <scope>NUCLEOTIDE SEQUENCE [LARGE SCALE GENOMIC DNA]</scope>
    <source>
        <strain evidence="3 4">M1-2</strain>
    </source>
</reference>
<sequence>MKLFYSYIKSLLSTGLLVSMLFFGACNNEDANDCVQAAGSIKSEERAVDVFSRILVNEGISLVVKQGDEYKLEVSSGANLLNDIDVEVVDNQLILTNNNVCNFFRDYDLTTIYVTTPTISEIRSATQREIRSDGVLEVEKLAVYSENYNNNEYLTSADIHLELKVASLQMVFNGISNMYVTGTAENLNINFASGNSRFEGRDFPVENATIYHRSSNDIVVNASVSLKGNIYSTGDVISVGNPESVDITEHYKGKLINED</sequence>
<proteinExistence type="predicted"/>
<evidence type="ECO:0000313" key="4">
    <source>
        <dbReference type="Proteomes" id="UP000829517"/>
    </source>
</evidence>
<dbReference type="Pfam" id="PF10988">
    <property type="entry name" value="DUF2807"/>
    <property type="match status" value="1"/>
</dbReference>
<accession>A0ABS9J6J0</accession>
<evidence type="ECO:0000259" key="2">
    <source>
        <dbReference type="Pfam" id="PF10988"/>
    </source>
</evidence>
<name>A0ABS9J6J0_9FLAO</name>
<dbReference type="InterPro" id="IPR021255">
    <property type="entry name" value="DUF2807"/>
</dbReference>
<feature type="domain" description="Putative auto-transporter adhesin head GIN" evidence="2">
    <location>
        <begin position="51"/>
        <end position="242"/>
    </location>
</feature>
<comment type="caution">
    <text evidence="3">The sequence shown here is derived from an EMBL/GenBank/DDBJ whole genome shotgun (WGS) entry which is preliminary data.</text>
</comment>
<keyword evidence="4" id="KW-1185">Reference proteome</keyword>
<dbReference type="EMBL" id="JAETXX010000011">
    <property type="protein sequence ID" value="MCF8716056.1"/>
    <property type="molecule type" value="Genomic_DNA"/>
</dbReference>
<evidence type="ECO:0000256" key="1">
    <source>
        <dbReference type="SAM" id="SignalP"/>
    </source>
</evidence>
<dbReference type="PROSITE" id="PS51257">
    <property type="entry name" value="PROKAR_LIPOPROTEIN"/>
    <property type="match status" value="1"/>
</dbReference>
<protein>
    <submittedName>
        <fullName evidence="3">DUF2807 domain-containing protein</fullName>
    </submittedName>
</protein>
<keyword evidence="1" id="KW-0732">Signal</keyword>
<dbReference type="RefSeq" id="WP_236960021.1">
    <property type="nucleotide sequence ID" value="NZ_JAETXX010000011.1"/>
</dbReference>
<gene>
    <name evidence="3" type="ORF">JM658_14560</name>
</gene>
<dbReference type="Gene3D" id="2.160.20.120">
    <property type="match status" value="1"/>
</dbReference>
<feature type="chain" id="PRO_5046427295" evidence="1">
    <location>
        <begin position="25"/>
        <end position="259"/>
    </location>
</feature>